<evidence type="ECO:0000313" key="2">
    <source>
        <dbReference type="EMBL" id="KAF5396063.1"/>
    </source>
</evidence>
<dbReference type="Proteomes" id="UP000748531">
    <property type="component" value="Unassembled WGS sequence"/>
</dbReference>
<keyword evidence="1" id="KW-0472">Membrane</keyword>
<reference evidence="2" key="1">
    <citation type="submission" date="2019-05" db="EMBL/GenBank/DDBJ databases">
        <title>Annotation for the trematode Paragonimus heterotremus.</title>
        <authorList>
            <person name="Choi Y.-J."/>
        </authorList>
    </citation>
    <scope>NUCLEOTIDE SEQUENCE</scope>
    <source>
        <strain evidence="2">LC</strain>
    </source>
</reference>
<organism evidence="2 3">
    <name type="scientific">Paragonimus heterotremus</name>
    <dbReference type="NCBI Taxonomy" id="100268"/>
    <lineage>
        <taxon>Eukaryota</taxon>
        <taxon>Metazoa</taxon>
        <taxon>Spiralia</taxon>
        <taxon>Lophotrochozoa</taxon>
        <taxon>Platyhelminthes</taxon>
        <taxon>Trematoda</taxon>
        <taxon>Digenea</taxon>
        <taxon>Plagiorchiida</taxon>
        <taxon>Troglotremata</taxon>
        <taxon>Troglotrematidae</taxon>
        <taxon>Paragonimus</taxon>
    </lineage>
</organism>
<dbReference type="EMBL" id="LUCH01009295">
    <property type="protein sequence ID" value="KAF5396063.1"/>
    <property type="molecule type" value="Genomic_DNA"/>
</dbReference>
<proteinExistence type="predicted"/>
<comment type="caution">
    <text evidence="2">The sequence shown here is derived from an EMBL/GenBank/DDBJ whole genome shotgun (WGS) entry which is preliminary data.</text>
</comment>
<dbReference type="AlphaFoldDB" id="A0A8J4SFY3"/>
<accession>A0A8J4SFY3</accession>
<sequence length="45" mass="5408">MRTLNRERIPLLFARMHPNLESFRAIGLLGVWASFSANRYWFLQQ</sequence>
<keyword evidence="3" id="KW-1185">Reference proteome</keyword>
<protein>
    <submittedName>
        <fullName evidence="2">Uncharacterized protein</fullName>
    </submittedName>
</protein>
<name>A0A8J4SFY3_9TREM</name>
<evidence type="ECO:0000256" key="1">
    <source>
        <dbReference type="SAM" id="Phobius"/>
    </source>
</evidence>
<keyword evidence="1" id="KW-0812">Transmembrane</keyword>
<feature type="transmembrane region" description="Helical" evidence="1">
    <location>
        <begin position="21"/>
        <end position="42"/>
    </location>
</feature>
<keyword evidence="1" id="KW-1133">Transmembrane helix</keyword>
<evidence type="ECO:0000313" key="3">
    <source>
        <dbReference type="Proteomes" id="UP000748531"/>
    </source>
</evidence>
<gene>
    <name evidence="2" type="ORF">PHET_11350</name>
</gene>